<evidence type="ECO:0000313" key="8">
    <source>
        <dbReference type="Proteomes" id="UP000460558"/>
    </source>
</evidence>
<evidence type="ECO:0000256" key="1">
    <source>
        <dbReference type="ARBA" id="ARBA00022741"/>
    </source>
</evidence>
<dbReference type="PANTHER" id="PTHR13748:SF62">
    <property type="entry name" value="COBW DOMAIN-CONTAINING PROTEIN"/>
    <property type="match status" value="1"/>
</dbReference>
<dbReference type="EMBL" id="VDEQ01000016">
    <property type="protein sequence ID" value="MQS34435.1"/>
    <property type="molecule type" value="Genomic_DNA"/>
</dbReference>
<dbReference type="Gene3D" id="3.40.50.300">
    <property type="entry name" value="P-loop containing nucleotide triphosphate hydrolases"/>
    <property type="match status" value="1"/>
</dbReference>
<keyword evidence="1" id="KW-0547">Nucleotide-binding</keyword>
<evidence type="ECO:0000259" key="6">
    <source>
        <dbReference type="SMART" id="SM00833"/>
    </source>
</evidence>
<dbReference type="RefSeq" id="WP_323371040.1">
    <property type="nucleotide sequence ID" value="NZ_VDEQ01000016.1"/>
</dbReference>
<dbReference type="Proteomes" id="UP000460558">
    <property type="component" value="Unassembled WGS sequence"/>
</dbReference>
<keyword evidence="2" id="KW-0378">Hydrolase</keyword>
<dbReference type="InterPro" id="IPR011629">
    <property type="entry name" value="CobW-like_C"/>
</dbReference>
<dbReference type="SMART" id="SM00833">
    <property type="entry name" value="CobW_C"/>
    <property type="match status" value="1"/>
</dbReference>
<comment type="similarity">
    <text evidence="4">Belongs to the SIMIBI class G3E GTPase family. ZNG1 subfamily.</text>
</comment>
<dbReference type="InterPro" id="IPR027417">
    <property type="entry name" value="P-loop_NTPase"/>
</dbReference>
<keyword evidence="3" id="KW-0143">Chaperone</keyword>
<protein>
    <submittedName>
        <fullName evidence="7">GTP-binding protein</fullName>
    </submittedName>
</protein>
<dbReference type="SUPFAM" id="SSF90002">
    <property type="entry name" value="Hypothetical protein YjiA, C-terminal domain"/>
    <property type="match status" value="1"/>
</dbReference>
<feature type="domain" description="CobW C-terminal" evidence="6">
    <location>
        <begin position="251"/>
        <end position="342"/>
    </location>
</feature>
<name>A0ABW9NM95_9ACTN</name>
<organism evidence="7 8">
    <name type="scientific">Streptomyces katsurahamanus</name>
    <dbReference type="NCBI Taxonomy" id="2577098"/>
    <lineage>
        <taxon>Bacteria</taxon>
        <taxon>Bacillati</taxon>
        <taxon>Actinomycetota</taxon>
        <taxon>Actinomycetes</taxon>
        <taxon>Kitasatosporales</taxon>
        <taxon>Streptomycetaceae</taxon>
        <taxon>Streptomyces</taxon>
    </lineage>
</organism>
<gene>
    <name evidence="7" type="ORF">FFZ77_01990</name>
</gene>
<dbReference type="Gene3D" id="3.30.1220.10">
    <property type="entry name" value="CobW-like, C-terminal domain"/>
    <property type="match status" value="1"/>
</dbReference>
<dbReference type="Pfam" id="PF07683">
    <property type="entry name" value="CobW_C"/>
    <property type="match status" value="1"/>
</dbReference>
<evidence type="ECO:0000256" key="2">
    <source>
        <dbReference type="ARBA" id="ARBA00022801"/>
    </source>
</evidence>
<proteinExistence type="inferred from homology"/>
<dbReference type="SUPFAM" id="SSF52540">
    <property type="entry name" value="P-loop containing nucleoside triphosphate hydrolases"/>
    <property type="match status" value="1"/>
</dbReference>
<accession>A0ABW9NM95</accession>
<dbReference type="InterPro" id="IPR036627">
    <property type="entry name" value="CobW-likC_sf"/>
</dbReference>
<comment type="catalytic activity">
    <reaction evidence="5">
        <text>GTP + H2O = GDP + phosphate + H(+)</text>
        <dbReference type="Rhea" id="RHEA:19669"/>
        <dbReference type="ChEBI" id="CHEBI:15377"/>
        <dbReference type="ChEBI" id="CHEBI:15378"/>
        <dbReference type="ChEBI" id="CHEBI:37565"/>
        <dbReference type="ChEBI" id="CHEBI:43474"/>
        <dbReference type="ChEBI" id="CHEBI:58189"/>
    </reaction>
    <physiologicalReaction direction="left-to-right" evidence="5">
        <dbReference type="Rhea" id="RHEA:19670"/>
    </physiologicalReaction>
</comment>
<evidence type="ECO:0000256" key="3">
    <source>
        <dbReference type="ARBA" id="ARBA00023186"/>
    </source>
</evidence>
<evidence type="ECO:0000313" key="7">
    <source>
        <dbReference type="EMBL" id="MQS34435.1"/>
    </source>
</evidence>
<sequence length="403" mass="43275">MSPVPPPSKQIPVIVLAGFLGSGKTTLLNHLLRAGRGTRIGAIVNDFGSIEIDAMTVAGQLGDSTVSLGNGCLCCAVDASELDVFLEKLARPAARLDVIVIEASGLAEPQELVRMLLASENDRIVYGGLVEVVDAAEFDATRERHPEIDRHLAVADLIVLNKTDRVDPARLAALRGTLADAAGARAGAGAGTRAGAAVVESVYGRVDPELFFDRRPSAERVGQLAFEDLLDDEEGSGEDGRDHAGHLHTAYDSVGFTAPEPLHPRRLLDFLDSRPEGLYRIKGFIDFGAADPRNRYAVHAVGRFLRFYPEPWPGDAERLTQLVLIGSGIDGPALTGRLAAARVTGPQDAPDERSLWGVLRYVPETPYEPGEPDAPAGAHETDETYESYEAYEGYEARAAYGER</sequence>
<comment type="caution">
    <text evidence="7">The sequence shown here is derived from an EMBL/GenBank/DDBJ whole genome shotgun (WGS) entry which is preliminary data.</text>
</comment>
<reference evidence="7 8" key="1">
    <citation type="submission" date="2019-06" db="EMBL/GenBank/DDBJ databases">
        <title>Comparative genomics and metabolomics analyses of clavulanic acid producing Streptomyces species provides insight into specialized metabolism and evolution of beta-lactam biosynthetic gene clusters.</title>
        <authorList>
            <person name="Moore M.A."/>
            <person name="Cruz-Morales P."/>
            <person name="Barona Gomez F."/>
            <person name="Kapil T."/>
        </authorList>
    </citation>
    <scope>NUCLEOTIDE SEQUENCE [LARGE SCALE GENOMIC DNA]</scope>
    <source>
        <strain evidence="7 8">T-272</strain>
    </source>
</reference>
<dbReference type="CDD" id="cd03112">
    <property type="entry name" value="CobW-like"/>
    <property type="match status" value="1"/>
</dbReference>
<dbReference type="Pfam" id="PF02492">
    <property type="entry name" value="cobW"/>
    <property type="match status" value="1"/>
</dbReference>
<evidence type="ECO:0000256" key="5">
    <source>
        <dbReference type="ARBA" id="ARBA00049117"/>
    </source>
</evidence>
<dbReference type="PANTHER" id="PTHR13748">
    <property type="entry name" value="COBW-RELATED"/>
    <property type="match status" value="1"/>
</dbReference>
<dbReference type="InterPro" id="IPR051316">
    <property type="entry name" value="Zinc-reg_GTPase_activator"/>
</dbReference>
<keyword evidence="8" id="KW-1185">Reference proteome</keyword>
<evidence type="ECO:0000256" key="4">
    <source>
        <dbReference type="ARBA" id="ARBA00034320"/>
    </source>
</evidence>
<dbReference type="InterPro" id="IPR003495">
    <property type="entry name" value="CobW/HypB/UreG_nucleotide-bd"/>
</dbReference>